<sequence length="68" mass="7368">MPIGPAAPMGSNLGNSLPHSKTLAAQTVLRHKHKWSGTNPPARLARAASRSLRRRPRPGHRLLPVAHI</sequence>
<evidence type="ECO:0000256" key="1">
    <source>
        <dbReference type="SAM" id="MobiDB-lite"/>
    </source>
</evidence>
<feature type="compositionally biased region" description="Polar residues" evidence="1">
    <location>
        <begin position="12"/>
        <end position="25"/>
    </location>
</feature>
<dbReference type="EMBL" id="FMSH01000149">
    <property type="protein sequence ID" value="SCU75246.1"/>
    <property type="molecule type" value="Genomic_DNA"/>
</dbReference>
<feature type="region of interest" description="Disordered" evidence="1">
    <location>
        <begin position="1"/>
        <end position="68"/>
    </location>
</feature>
<proteinExistence type="predicted"/>
<gene>
    <name evidence="2" type="ORF">CNECB9_2320014</name>
</gene>
<dbReference type="AlphaFoldDB" id="A0A1K0JBC6"/>
<reference evidence="2" key="1">
    <citation type="submission" date="2016-09" db="EMBL/GenBank/DDBJ databases">
        <authorList>
            <person name="Capua I."/>
            <person name="De Benedictis P."/>
            <person name="Joannis T."/>
            <person name="Lombin L.H."/>
            <person name="Cattoli G."/>
        </authorList>
    </citation>
    <scope>NUCLEOTIDE SEQUENCE</scope>
    <source>
        <strain evidence="2">B9</strain>
    </source>
</reference>
<accession>A0A1K0JBC6</accession>
<evidence type="ECO:0000313" key="2">
    <source>
        <dbReference type="EMBL" id="SCU75246.1"/>
    </source>
</evidence>
<organism evidence="2">
    <name type="scientific">Cupriavidus necator</name>
    <name type="common">Alcaligenes eutrophus</name>
    <name type="synonym">Ralstonia eutropha</name>
    <dbReference type="NCBI Taxonomy" id="106590"/>
    <lineage>
        <taxon>Bacteria</taxon>
        <taxon>Pseudomonadati</taxon>
        <taxon>Pseudomonadota</taxon>
        <taxon>Betaproteobacteria</taxon>
        <taxon>Burkholderiales</taxon>
        <taxon>Burkholderiaceae</taxon>
        <taxon>Cupriavidus</taxon>
    </lineage>
</organism>
<feature type="compositionally biased region" description="Low complexity" evidence="1">
    <location>
        <begin position="40"/>
        <end position="50"/>
    </location>
</feature>
<name>A0A1K0JBC6_CUPNE</name>
<feature type="compositionally biased region" description="Basic residues" evidence="1">
    <location>
        <begin position="51"/>
        <end position="60"/>
    </location>
</feature>
<protein>
    <submittedName>
        <fullName evidence="2">Uncharacterized protein</fullName>
    </submittedName>
</protein>